<dbReference type="Pfam" id="PF13549">
    <property type="entry name" value="ATP-grasp_5"/>
    <property type="match status" value="1"/>
</dbReference>
<dbReference type="Gene3D" id="3.40.50.261">
    <property type="entry name" value="Succinyl-CoA synthetase domains"/>
    <property type="match status" value="2"/>
</dbReference>
<dbReference type="PANTHER" id="PTHR42793:SF1">
    <property type="entry name" value="PEPTIDYL-LYSINE N-ACETYLTRANSFERASE PATZ"/>
    <property type="match status" value="1"/>
</dbReference>
<name>A0ABU5JE07_9ACTN</name>
<dbReference type="PANTHER" id="PTHR42793">
    <property type="entry name" value="COA BINDING DOMAIN CONTAINING PROTEIN"/>
    <property type="match status" value="1"/>
</dbReference>
<evidence type="ECO:0000313" key="2">
    <source>
        <dbReference type="EMBL" id="MDZ5490810.1"/>
    </source>
</evidence>
<dbReference type="InterPro" id="IPR013815">
    <property type="entry name" value="ATP_grasp_subdomain_1"/>
</dbReference>
<dbReference type="SUPFAM" id="SSF51735">
    <property type="entry name" value="NAD(P)-binding Rossmann-fold domains"/>
    <property type="match status" value="1"/>
</dbReference>
<dbReference type="Proteomes" id="UP001290101">
    <property type="component" value="Unassembled WGS sequence"/>
</dbReference>
<dbReference type="Gene3D" id="3.40.50.720">
    <property type="entry name" value="NAD(P)-binding Rossmann-like Domain"/>
    <property type="match status" value="1"/>
</dbReference>
<organism evidence="2 3">
    <name type="scientific">Micromonospora sicca</name>
    <dbReference type="NCBI Taxonomy" id="2202420"/>
    <lineage>
        <taxon>Bacteria</taxon>
        <taxon>Bacillati</taxon>
        <taxon>Actinomycetota</taxon>
        <taxon>Actinomycetes</taxon>
        <taxon>Micromonosporales</taxon>
        <taxon>Micromonosporaceae</taxon>
        <taxon>Micromonospora</taxon>
    </lineage>
</organism>
<dbReference type="EMBL" id="JAXOTQ010000017">
    <property type="protein sequence ID" value="MDZ5490810.1"/>
    <property type="molecule type" value="Genomic_DNA"/>
</dbReference>
<dbReference type="Gene3D" id="3.30.1490.20">
    <property type="entry name" value="ATP-grasp fold, A domain"/>
    <property type="match status" value="1"/>
</dbReference>
<keyword evidence="3" id="KW-1185">Reference proteome</keyword>
<feature type="domain" description="CoA-binding" evidence="1">
    <location>
        <begin position="20"/>
        <end position="115"/>
    </location>
</feature>
<accession>A0ABU5JE07</accession>
<dbReference type="Pfam" id="PF13607">
    <property type="entry name" value="Succ_CoA_lig"/>
    <property type="match status" value="1"/>
</dbReference>
<dbReference type="SMART" id="SM00881">
    <property type="entry name" value="CoA_binding"/>
    <property type="match status" value="1"/>
</dbReference>
<dbReference type="SUPFAM" id="SSF52210">
    <property type="entry name" value="Succinyl-CoA synthetase domains"/>
    <property type="match status" value="2"/>
</dbReference>
<dbReference type="Pfam" id="PF13380">
    <property type="entry name" value="CoA_binding_2"/>
    <property type="match status" value="1"/>
</dbReference>
<gene>
    <name evidence="2" type="ORF">U2F25_15270</name>
</gene>
<keyword evidence="2" id="KW-0436">Ligase</keyword>
<protein>
    <submittedName>
        <fullName evidence="2">Acetate--CoA ligase family protein</fullName>
    </submittedName>
</protein>
<evidence type="ECO:0000259" key="1">
    <source>
        <dbReference type="SMART" id="SM00881"/>
    </source>
</evidence>
<dbReference type="InterPro" id="IPR036291">
    <property type="entry name" value="NAD(P)-bd_dom_sf"/>
</dbReference>
<dbReference type="RefSeq" id="WP_322440877.1">
    <property type="nucleotide sequence ID" value="NZ_JAXOTQ010000017.1"/>
</dbReference>
<comment type="caution">
    <text evidence="2">The sequence shown here is derived from an EMBL/GenBank/DDBJ whole genome shotgun (WGS) entry which is preliminary data.</text>
</comment>
<dbReference type="Gene3D" id="3.30.470.20">
    <property type="entry name" value="ATP-grasp fold, B domain"/>
    <property type="match status" value="1"/>
</dbReference>
<dbReference type="GO" id="GO:0016874">
    <property type="term" value="F:ligase activity"/>
    <property type="evidence" value="ECO:0007669"/>
    <property type="project" value="UniProtKB-KW"/>
</dbReference>
<dbReference type="InterPro" id="IPR032875">
    <property type="entry name" value="Succ_CoA_lig_flav_dom"/>
</dbReference>
<dbReference type="InterPro" id="IPR003781">
    <property type="entry name" value="CoA-bd"/>
</dbReference>
<dbReference type="InterPro" id="IPR016102">
    <property type="entry name" value="Succinyl-CoA_synth-like"/>
</dbReference>
<reference evidence="2 3" key="1">
    <citation type="submission" date="2023-12" db="EMBL/GenBank/DDBJ databases">
        <title>Micromonospora sp. nov., isolated from Atacama Desert.</title>
        <authorList>
            <person name="Carro L."/>
            <person name="Golinska P."/>
            <person name="Klenk H.-P."/>
            <person name="Goodfellow M."/>
        </authorList>
    </citation>
    <scope>NUCLEOTIDE SEQUENCE [LARGE SCALE GENOMIC DNA]</scope>
    <source>
        <strain evidence="2 3">4G53</strain>
    </source>
</reference>
<sequence length="715" mass="75378">MASPTATETPAARPLDPMALLNVSSAAVVGASPGKHYSTSVIANLLQFGLPAEKVMPINPKYDEIDGLRCHASLADLPGRPSLVVSLVGVERVDAVLDDAIEAQVPAMLVIADGYSEMGAEGTARQARLADKAARHGVTLLGPNSLGYVAPSRGVAAWVGGRVPERLTAGRVSLAFQSSGMLNLVLNQVAHRRIGLAAAVSVGNEAVMDLADFIRAFADDAETDVLGIVLESTTRPRALAQALLHANQAGKTVVVLSIGKSERGMKNVSSHAGRMATSGRVWSALFRQVGALVVDDLTDFMETVALTAGLSAEARGGGLALATISGGDCGLLSDMAENLDLELSDVTPETQAILDEQLSRTNILANPLDVRNTRTSAPKVFWASLAALAADPNIATVALRLNLALAPTKQHEEMYTRVAEHIRANGAECVFTSRVTETSSERWFDLFAELGTPFLTSYDGALKAFANLQHHRRDAHYVNEDGAFTALPEVVAEMPETQPLSWQQTMDWVGRTGMSFTRTVQAMSVAEAVEATATMTFPLVAKGIVPGVAHKSDLKLVELNIADVEDLEARVTALFERMAGLAVTDEFAVEIQEMAGGGAEFFLGMHSDPILGRIMSFGLGGIFLELLHDVAYAVPPVSAAQATALLQTLRGWDVLQGARGQEPRDVAALADVIATVSAAVADPDSTVSSFDFNPVLVMPAGSGVVAVDAYVEGTK</sequence>
<dbReference type="SUPFAM" id="SSF56059">
    <property type="entry name" value="Glutathione synthetase ATP-binding domain-like"/>
    <property type="match status" value="1"/>
</dbReference>
<proteinExistence type="predicted"/>
<evidence type="ECO:0000313" key="3">
    <source>
        <dbReference type="Proteomes" id="UP001290101"/>
    </source>
</evidence>